<keyword evidence="18" id="KW-1185">Reference proteome</keyword>
<keyword evidence="5" id="KW-0255">Endonuclease</keyword>
<dbReference type="InterPro" id="IPR041006">
    <property type="entry name" value="Morc_S5"/>
</dbReference>
<dbReference type="GO" id="GO:0016887">
    <property type="term" value="F:ATP hydrolysis activity"/>
    <property type="evidence" value="ECO:0007669"/>
    <property type="project" value="InterPro"/>
</dbReference>
<evidence type="ECO:0000256" key="13">
    <source>
        <dbReference type="ARBA" id="ARBA00023242"/>
    </source>
</evidence>
<evidence type="ECO:0000256" key="12">
    <source>
        <dbReference type="ARBA" id="ARBA00023204"/>
    </source>
</evidence>
<keyword evidence="10 14" id="KW-0175">Coiled coil</keyword>
<dbReference type="InterPro" id="IPR036890">
    <property type="entry name" value="HATPase_C_sf"/>
</dbReference>
<evidence type="ECO:0000256" key="3">
    <source>
        <dbReference type="ARBA" id="ARBA00022722"/>
    </source>
</evidence>
<feature type="domain" description="Morc S5" evidence="16">
    <location>
        <begin position="370"/>
        <end position="508"/>
    </location>
</feature>
<comment type="similarity">
    <text evidence="2">Belongs to the MORC ATPase protein family.</text>
</comment>
<keyword evidence="7" id="KW-0378">Hydrolase</keyword>
<dbReference type="Pfam" id="PF13589">
    <property type="entry name" value="HATPase_c_3"/>
    <property type="match status" value="1"/>
</dbReference>
<dbReference type="GO" id="GO:0031349">
    <property type="term" value="P:positive regulation of defense response"/>
    <property type="evidence" value="ECO:0007669"/>
    <property type="project" value="UniProtKB-ARBA"/>
</dbReference>
<keyword evidence="4" id="KW-0547">Nucleotide-binding</keyword>
<accession>A0AAF1AWY0</accession>
<evidence type="ECO:0000256" key="14">
    <source>
        <dbReference type="SAM" id="Coils"/>
    </source>
</evidence>
<reference evidence="17" key="2">
    <citation type="submission" date="2022-03" db="EMBL/GenBank/DDBJ databases">
        <title>Draft title - Genomic analysis of global carrot germplasm unveils the trajectory of domestication and the origin of high carotenoid orange carrot.</title>
        <authorList>
            <person name="Iorizzo M."/>
            <person name="Ellison S."/>
            <person name="Senalik D."/>
            <person name="Macko-Podgorni A."/>
            <person name="Grzebelus D."/>
            <person name="Bostan H."/>
            <person name="Rolling W."/>
            <person name="Curaba J."/>
            <person name="Simon P."/>
        </authorList>
    </citation>
    <scope>NUCLEOTIDE SEQUENCE</scope>
    <source>
        <tissue evidence="17">Leaf</tissue>
    </source>
</reference>
<keyword evidence="13" id="KW-0539">Nucleus</keyword>
<evidence type="ECO:0000259" key="16">
    <source>
        <dbReference type="Pfam" id="PF17942"/>
    </source>
</evidence>
<comment type="subcellular location">
    <subcellularLocation>
        <location evidence="1">Nucleus</location>
    </subcellularLocation>
</comment>
<protein>
    <recommendedName>
        <fullName evidence="16">Morc S5 domain-containing protein</fullName>
    </recommendedName>
</protein>
<keyword evidence="8" id="KW-0067">ATP-binding</keyword>
<dbReference type="GO" id="GO:0031047">
    <property type="term" value="P:regulatory ncRNA-mediated gene silencing"/>
    <property type="evidence" value="ECO:0007669"/>
    <property type="project" value="UniProtKB-KW"/>
</dbReference>
<dbReference type="GO" id="GO:0005634">
    <property type="term" value="C:nucleus"/>
    <property type="evidence" value="ECO:0007669"/>
    <property type="project" value="UniProtKB-SubCell"/>
</dbReference>
<dbReference type="PANTHER" id="PTHR23336">
    <property type="entry name" value="ZINC FINGER CW-TYPE COILED-COIL DOMAIN PROTEIN 3"/>
    <property type="match status" value="1"/>
</dbReference>
<evidence type="ECO:0000256" key="11">
    <source>
        <dbReference type="ARBA" id="ARBA00023158"/>
    </source>
</evidence>
<dbReference type="EMBL" id="CP093346">
    <property type="protein sequence ID" value="WOG95325.1"/>
    <property type="molecule type" value="Genomic_DNA"/>
</dbReference>
<feature type="region of interest" description="Disordered" evidence="15">
    <location>
        <begin position="45"/>
        <end position="87"/>
    </location>
</feature>
<evidence type="ECO:0000256" key="8">
    <source>
        <dbReference type="ARBA" id="ARBA00022840"/>
    </source>
</evidence>
<reference evidence="17" key="1">
    <citation type="journal article" date="2016" name="Nat. Genet.">
        <title>A high-quality carrot genome assembly provides new insights into carotenoid accumulation and asterid genome evolution.</title>
        <authorList>
            <person name="Iorizzo M."/>
            <person name="Ellison S."/>
            <person name="Senalik D."/>
            <person name="Zeng P."/>
            <person name="Satapoomin P."/>
            <person name="Huang J."/>
            <person name="Bowman M."/>
            <person name="Iovene M."/>
            <person name="Sanseverino W."/>
            <person name="Cavagnaro P."/>
            <person name="Yildiz M."/>
            <person name="Macko-Podgorni A."/>
            <person name="Moranska E."/>
            <person name="Grzebelus E."/>
            <person name="Grzebelus D."/>
            <person name="Ashrafi H."/>
            <person name="Zheng Z."/>
            <person name="Cheng S."/>
            <person name="Spooner D."/>
            <person name="Van Deynze A."/>
            <person name="Simon P."/>
        </authorList>
    </citation>
    <scope>NUCLEOTIDE SEQUENCE</scope>
    <source>
        <tissue evidence="17">Leaf</tissue>
    </source>
</reference>
<dbReference type="Proteomes" id="UP000077755">
    <property type="component" value="Chromosome 4"/>
</dbReference>
<evidence type="ECO:0000256" key="1">
    <source>
        <dbReference type="ARBA" id="ARBA00004123"/>
    </source>
</evidence>
<keyword evidence="12" id="KW-0234">DNA repair</keyword>
<evidence type="ECO:0000313" key="18">
    <source>
        <dbReference type="Proteomes" id="UP000077755"/>
    </source>
</evidence>
<dbReference type="GO" id="GO:0005524">
    <property type="term" value="F:ATP binding"/>
    <property type="evidence" value="ECO:0007669"/>
    <property type="project" value="UniProtKB-KW"/>
</dbReference>
<dbReference type="SUPFAM" id="SSF55874">
    <property type="entry name" value="ATPase domain of HSP90 chaperone/DNA topoisomerase II/histidine kinase"/>
    <property type="match status" value="1"/>
</dbReference>
<evidence type="ECO:0000256" key="6">
    <source>
        <dbReference type="ARBA" id="ARBA00022763"/>
    </source>
</evidence>
<organism evidence="17 18">
    <name type="scientific">Daucus carota subsp. sativus</name>
    <name type="common">Carrot</name>
    <dbReference type="NCBI Taxonomy" id="79200"/>
    <lineage>
        <taxon>Eukaryota</taxon>
        <taxon>Viridiplantae</taxon>
        <taxon>Streptophyta</taxon>
        <taxon>Embryophyta</taxon>
        <taxon>Tracheophyta</taxon>
        <taxon>Spermatophyta</taxon>
        <taxon>Magnoliopsida</taxon>
        <taxon>eudicotyledons</taxon>
        <taxon>Gunneridae</taxon>
        <taxon>Pentapetalae</taxon>
        <taxon>asterids</taxon>
        <taxon>campanulids</taxon>
        <taxon>Apiales</taxon>
        <taxon>Apiaceae</taxon>
        <taxon>Apioideae</taxon>
        <taxon>Scandiceae</taxon>
        <taxon>Daucinae</taxon>
        <taxon>Daucus</taxon>
        <taxon>Daucus sect. Daucus</taxon>
    </lineage>
</organism>
<name>A0AAF1AWY0_DAUCS</name>
<proteinExistence type="inferred from homology"/>
<keyword evidence="11" id="KW-0943">RNA-mediated gene silencing</keyword>
<dbReference type="Gene3D" id="3.30.565.10">
    <property type="entry name" value="Histidine kinase-like ATPase, C-terminal domain"/>
    <property type="match status" value="1"/>
</dbReference>
<keyword evidence="3" id="KW-0540">Nuclease</keyword>
<dbReference type="GO" id="GO:0006325">
    <property type="term" value="P:chromatin organization"/>
    <property type="evidence" value="ECO:0007669"/>
    <property type="project" value="UniProtKB-KW"/>
</dbReference>
<evidence type="ECO:0000256" key="15">
    <source>
        <dbReference type="SAM" id="MobiDB-lite"/>
    </source>
</evidence>
<dbReference type="InterPro" id="IPR045261">
    <property type="entry name" value="MORC_ATPase"/>
</dbReference>
<gene>
    <name evidence="17" type="ORF">DCAR_0414640</name>
</gene>
<evidence type="ECO:0000313" key="17">
    <source>
        <dbReference type="EMBL" id="WOG95325.1"/>
    </source>
</evidence>
<evidence type="ECO:0000256" key="5">
    <source>
        <dbReference type="ARBA" id="ARBA00022759"/>
    </source>
</evidence>
<feature type="coiled-coil region" evidence="14">
    <location>
        <begin position="663"/>
        <end position="697"/>
    </location>
</feature>
<evidence type="ECO:0000256" key="9">
    <source>
        <dbReference type="ARBA" id="ARBA00022853"/>
    </source>
</evidence>
<dbReference type="AlphaFoldDB" id="A0AAF1AWY0"/>
<dbReference type="PANTHER" id="PTHR23336:SF44">
    <property type="entry name" value="PROTEIN MICRORCHIDIA 6"/>
    <property type="match status" value="1"/>
</dbReference>
<sequence length="725" mass="82019">MSRRDFADQNTGGVGVKAVKLEVDPLGRSLDFAVHNNSVLDHIKQSKTLPRQDSKEDIISSTLSSGQSGTSALDNEKSPFDDTSLCSTSPTSYAPLCRQFWKANKYDERVAQKSNLPSGTNHLHIHPKFLHSNATSHKWAFGAIAELIDNAIDEIQNGATFVNVDKTLNPRNRASALLIQDDGGGMTPEAMRRCLSFGFSNKKSMSAIGQYGNGFKTSTMRLGADVIVFSRHRNRTSTQSIGLLSYTFLTQTGHDRIVVPMVDYELNISTGTVDYLHSQSKETYMCNLSILLQWSPYSTEEELLKQFDDIGNHGTKVIIYNLWFNDESRLELDFETDSEDIRLAGEAKNTEKGVMRLTLSEQHLANRLRYSLRAYLSVLYLRLPANFCMLLRGKAVEYHNIASDLKYPECILYKPHSGRCVEGEVTTTIGFLKEAPHVNVHGFNVYHKNRLILPFWRIVSFTDSRGRGVVGVLEANFIEPSHNKQDFEKTNVFQKLEVRLKEMTWEYWDYHCGFIGYQMKKKPRESMSSYVSSNSSIEQGAKQPVMLSKTFSTAGNALLAAGSYNLPVASLPNKVARKQCELIGNQVNSEEGHLKRRHYDGQKEPEKVKRKALTRVDSINSIPCVELEPPTDTCRMLDDQEKINVMQENRKLHAQCLINERKEVLLKEKVSRLRKELREAQSQYSKLLAESQLLEKIKVENKVLFVFLITSSASNLLSGNLITWC</sequence>
<feature type="compositionally biased region" description="Low complexity" evidence="15">
    <location>
        <begin position="60"/>
        <end position="71"/>
    </location>
</feature>
<evidence type="ECO:0000256" key="10">
    <source>
        <dbReference type="ARBA" id="ARBA00023054"/>
    </source>
</evidence>
<evidence type="ECO:0000256" key="7">
    <source>
        <dbReference type="ARBA" id="ARBA00022801"/>
    </source>
</evidence>
<dbReference type="FunFam" id="3.30.565.10:FF:000075">
    <property type="entry name" value="MORC family CW-type zinc finger protein 4"/>
    <property type="match status" value="1"/>
</dbReference>
<evidence type="ECO:0000256" key="4">
    <source>
        <dbReference type="ARBA" id="ARBA00022741"/>
    </source>
</evidence>
<dbReference type="GO" id="GO:0006281">
    <property type="term" value="P:DNA repair"/>
    <property type="evidence" value="ECO:0007669"/>
    <property type="project" value="UniProtKB-KW"/>
</dbReference>
<evidence type="ECO:0000256" key="2">
    <source>
        <dbReference type="ARBA" id="ARBA00007845"/>
    </source>
</evidence>
<dbReference type="GO" id="GO:0004519">
    <property type="term" value="F:endonuclease activity"/>
    <property type="evidence" value="ECO:0007669"/>
    <property type="project" value="UniProtKB-KW"/>
</dbReference>
<keyword evidence="9" id="KW-0156">Chromatin regulator</keyword>
<keyword evidence="6" id="KW-0227">DNA damage</keyword>
<dbReference type="Pfam" id="PF17942">
    <property type="entry name" value="Morc6_S5"/>
    <property type="match status" value="1"/>
</dbReference>